<organism evidence="3 4">
    <name type="scientific">Aspergillus calidoustus</name>
    <dbReference type="NCBI Taxonomy" id="454130"/>
    <lineage>
        <taxon>Eukaryota</taxon>
        <taxon>Fungi</taxon>
        <taxon>Dikarya</taxon>
        <taxon>Ascomycota</taxon>
        <taxon>Pezizomycotina</taxon>
        <taxon>Eurotiomycetes</taxon>
        <taxon>Eurotiomycetidae</taxon>
        <taxon>Eurotiales</taxon>
        <taxon>Aspergillaceae</taxon>
        <taxon>Aspergillus</taxon>
        <taxon>Aspergillus subgen. Nidulantes</taxon>
    </lineage>
</organism>
<reference evidence="4" key="1">
    <citation type="journal article" date="2016" name="Genome Announc.">
        <title>Draft genome sequences of fungus Aspergillus calidoustus.</title>
        <authorList>
            <person name="Horn F."/>
            <person name="Linde J."/>
            <person name="Mattern D.J."/>
            <person name="Walther G."/>
            <person name="Guthke R."/>
            <person name="Scherlach K."/>
            <person name="Martin K."/>
            <person name="Brakhage A.A."/>
            <person name="Petzke L."/>
            <person name="Valiante V."/>
        </authorList>
    </citation>
    <scope>NUCLEOTIDE SEQUENCE [LARGE SCALE GENOMIC DNA]</scope>
    <source>
        <strain evidence="4">SF006504</strain>
    </source>
</reference>
<evidence type="ECO:0000313" key="3">
    <source>
        <dbReference type="EMBL" id="CEN61255.1"/>
    </source>
</evidence>
<comment type="similarity">
    <text evidence="1">Belongs to the ustYa family.</text>
</comment>
<dbReference type="InterPro" id="IPR021765">
    <property type="entry name" value="UstYa-like"/>
</dbReference>
<keyword evidence="4" id="KW-1185">Reference proteome</keyword>
<keyword evidence="2" id="KW-1133">Transmembrane helix</keyword>
<sequence length="152" mass="17321">MGQRYQPWWQHGRLLLVIHGIIIAGYVAVLTAVVHRRSHDSHRRNCVSSSPAAEAIRWEIHKFTLEDRVQDHGGFSGRPSPQLDRAWHDLLNYENIILEPEYIEALGRQDIAVAVPEGSGYLGTLNVYRELHCLKTICETTRVGNCCLLVLR</sequence>
<protein>
    <submittedName>
        <fullName evidence="3">Uncharacterized protein</fullName>
    </submittedName>
</protein>
<dbReference type="EMBL" id="CDMC01000006">
    <property type="protein sequence ID" value="CEN61255.1"/>
    <property type="molecule type" value="Genomic_DNA"/>
</dbReference>
<feature type="transmembrane region" description="Helical" evidence="2">
    <location>
        <begin position="14"/>
        <end position="34"/>
    </location>
</feature>
<evidence type="ECO:0000313" key="4">
    <source>
        <dbReference type="Proteomes" id="UP000054771"/>
    </source>
</evidence>
<dbReference type="Pfam" id="PF11807">
    <property type="entry name" value="UstYa"/>
    <property type="match status" value="1"/>
</dbReference>
<evidence type="ECO:0000256" key="2">
    <source>
        <dbReference type="SAM" id="Phobius"/>
    </source>
</evidence>
<keyword evidence="2" id="KW-0812">Transmembrane</keyword>
<dbReference type="OrthoDB" id="3687641at2759"/>
<accession>A0A0U5GR90</accession>
<gene>
    <name evidence="3" type="ORF">ASPCAL07917</name>
</gene>
<keyword evidence="2" id="KW-0472">Membrane</keyword>
<dbReference type="AlphaFoldDB" id="A0A0U5GR90"/>
<proteinExistence type="inferred from homology"/>
<dbReference type="GO" id="GO:0043386">
    <property type="term" value="P:mycotoxin biosynthetic process"/>
    <property type="evidence" value="ECO:0007669"/>
    <property type="project" value="InterPro"/>
</dbReference>
<evidence type="ECO:0000256" key="1">
    <source>
        <dbReference type="ARBA" id="ARBA00035112"/>
    </source>
</evidence>
<name>A0A0U5GR90_ASPCI</name>
<dbReference type="PANTHER" id="PTHR33365:SF7">
    <property type="entry name" value="TAT PATHWAY SIGNAL SEQUENCE"/>
    <property type="match status" value="1"/>
</dbReference>
<dbReference type="STRING" id="454130.A0A0U5GR90"/>
<dbReference type="PANTHER" id="PTHR33365">
    <property type="entry name" value="YALI0B05434P"/>
    <property type="match status" value="1"/>
</dbReference>
<dbReference type="Proteomes" id="UP000054771">
    <property type="component" value="Unassembled WGS sequence"/>
</dbReference>